<dbReference type="GO" id="GO:0016705">
    <property type="term" value="F:oxidoreductase activity, acting on paired donors, with incorporation or reduction of molecular oxygen"/>
    <property type="evidence" value="ECO:0007669"/>
    <property type="project" value="InterPro"/>
</dbReference>
<dbReference type="PRINTS" id="PR00463">
    <property type="entry name" value="EP450I"/>
</dbReference>
<proteinExistence type="inferred from homology"/>
<evidence type="ECO:0000256" key="7">
    <source>
        <dbReference type="RuleBase" id="RU000461"/>
    </source>
</evidence>
<dbReference type="PANTHER" id="PTHR24305">
    <property type="entry name" value="CYTOCHROME P450"/>
    <property type="match status" value="1"/>
</dbReference>
<accession>A0AAV9I039</accession>
<keyword evidence="3 6" id="KW-0349">Heme</keyword>
<dbReference type="CDD" id="cd11070">
    <property type="entry name" value="CYP56-like"/>
    <property type="match status" value="1"/>
</dbReference>
<dbReference type="InterPro" id="IPR001128">
    <property type="entry name" value="Cyt_P450"/>
</dbReference>
<dbReference type="InterPro" id="IPR017972">
    <property type="entry name" value="Cyt_P450_CS"/>
</dbReference>
<keyword evidence="7" id="KW-0503">Monooxygenase</keyword>
<dbReference type="PRINTS" id="PR00385">
    <property type="entry name" value="P450"/>
</dbReference>
<dbReference type="InterPro" id="IPR036396">
    <property type="entry name" value="Cyt_P450_sf"/>
</dbReference>
<evidence type="ECO:0000256" key="1">
    <source>
        <dbReference type="ARBA" id="ARBA00001971"/>
    </source>
</evidence>
<dbReference type="Gene3D" id="1.10.630.10">
    <property type="entry name" value="Cytochrome P450"/>
    <property type="match status" value="1"/>
</dbReference>
<dbReference type="Proteomes" id="UP001321749">
    <property type="component" value="Unassembled WGS sequence"/>
</dbReference>
<sequence length="555" mass="63315">MAFLAVALYATAVAWLAGLALFWALPLLRNYASARKMGVPIRVIPIDHTNPLWLLLDRKVLPVIARLLPFTRKSSFLRYNYRGWEMRERWAPHHEMGDVFTIVTPKEVWLYLGDPDAVADMFRRGRDEFPRCTRLTEMLNVFGPNISTAEGAQWRTHRKLVATCFTEQNNEIVWSEAINLATDMIRYWSTRKPLTSVDSDARTLSLHVLSRAAFGKSFRFEGHDERKAENSSKSYKESLQTILENCILIVAFGPQTLARWKSYLPKKLARVQEACDAFQKYMTSVYEAEKAASAGASSSSRHDHNLMTSLVRASQASESKAALTEQEIYGNMFVLNFAGHDTVSHTFTFAVYFLAAHPEVQDWVADELHQVLGPGSDPADWSYTRDFPKLKRCLAVLYETLRLYTPVPTSKWTDKASPALKVGDKTVTIPPNTIVLPSYACIQTDPRYWGDDSLSWRPQRWVDINEEWVAPRKGTFVGWSDGARDCPGKKFSQVEFVAALAVMLRDWVVEPATFGRETLADARKRVLDVIEKESTMILLLQMIHPERTPLVWKRR</sequence>
<dbReference type="Pfam" id="PF00067">
    <property type="entry name" value="p450"/>
    <property type="match status" value="1"/>
</dbReference>
<evidence type="ECO:0000313" key="9">
    <source>
        <dbReference type="Proteomes" id="UP001321749"/>
    </source>
</evidence>
<dbReference type="GO" id="GO:0020037">
    <property type="term" value="F:heme binding"/>
    <property type="evidence" value="ECO:0007669"/>
    <property type="project" value="InterPro"/>
</dbReference>
<comment type="cofactor">
    <cofactor evidence="1 6">
        <name>heme</name>
        <dbReference type="ChEBI" id="CHEBI:30413"/>
    </cofactor>
</comment>
<keyword evidence="4 6" id="KW-0479">Metal-binding</keyword>
<reference evidence="8" key="1">
    <citation type="journal article" date="2023" name="Mol. Phylogenet. Evol.">
        <title>Genome-scale phylogeny and comparative genomics of the fungal order Sordariales.</title>
        <authorList>
            <person name="Hensen N."/>
            <person name="Bonometti L."/>
            <person name="Westerberg I."/>
            <person name="Brannstrom I.O."/>
            <person name="Guillou S."/>
            <person name="Cros-Aarteil S."/>
            <person name="Calhoun S."/>
            <person name="Haridas S."/>
            <person name="Kuo A."/>
            <person name="Mondo S."/>
            <person name="Pangilinan J."/>
            <person name="Riley R."/>
            <person name="LaButti K."/>
            <person name="Andreopoulos B."/>
            <person name="Lipzen A."/>
            <person name="Chen C."/>
            <person name="Yan M."/>
            <person name="Daum C."/>
            <person name="Ng V."/>
            <person name="Clum A."/>
            <person name="Steindorff A."/>
            <person name="Ohm R.A."/>
            <person name="Martin F."/>
            <person name="Silar P."/>
            <person name="Natvig D.O."/>
            <person name="Lalanne C."/>
            <person name="Gautier V."/>
            <person name="Ament-Velasquez S.L."/>
            <person name="Kruys A."/>
            <person name="Hutchinson M.I."/>
            <person name="Powell A.J."/>
            <person name="Barry K."/>
            <person name="Miller A.N."/>
            <person name="Grigoriev I.V."/>
            <person name="Debuchy R."/>
            <person name="Gladieux P."/>
            <person name="Hiltunen Thoren M."/>
            <person name="Johannesson H."/>
        </authorList>
    </citation>
    <scope>NUCLEOTIDE SEQUENCE</scope>
    <source>
        <strain evidence="8">PSN324</strain>
    </source>
</reference>
<organism evidence="8 9">
    <name type="scientific">Cladorrhinum samala</name>
    <dbReference type="NCBI Taxonomy" id="585594"/>
    <lineage>
        <taxon>Eukaryota</taxon>
        <taxon>Fungi</taxon>
        <taxon>Dikarya</taxon>
        <taxon>Ascomycota</taxon>
        <taxon>Pezizomycotina</taxon>
        <taxon>Sordariomycetes</taxon>
        <taxon>Sordariomycetidae</taxon>
        <taxon>Sordariales</taxon>
        <taxon>Podosporaceae</taxon>
        <taxon>Cladorrhinum</taxon>
    </lineage>
</organism>
<name>A0AAV9I039_9PEZI</name>
<reference evidence="8" key="2">
    <citation type="submission" date="2023-06" db="EMBL/GenBank/DDBJ databases">
        <authorList>
            <consortium name="Lawrence Berkeley National Laboratory"/>
            <person name="Mondo S.J."/>
            <person name="Hensen N."/>
            <person name="Bonometti L."/>
            <person name="Westerberg I."/>
            <person name="Brannstrom I.O."/>
            <person name="Guillou S."/>
            <person name="Cros-Aarteil S."/>
            <person name="Calhoun S."/>
            <person name="Haridas S."/>
            <person name="Kuo A."/>
            <person name="Pangilinan J."/>
            <person name="Riley R."/>
            <person name="Labutti K."/>
            <person name="Andreopoulos B."/>
            <person name="Lipzen A."/>
            <person name="Chen C."/>
            <person name="Yanf M."/>
            <person name="Daum C."/>
            <person name="Ng V."/>
            <person name="Clum A."/>
            <person name="Steindorff A."/>
            <person name="Ohm R."/>
            <person name="Martin F."/>
            <person name="Silar P."/>
            <person name="Natvig D."/>
            <person name="Lalanne C."/>
            <person name="Gautier V."/>
            <person name="Ament-Velasquez S.L."/>
            <person name="Kruys A."/>
            <person name="Hutchinson M.I."/>
            <person name="Powell A.J."/>
            <person name="Barry K."/>
            <person name="Miller A.N."/>
            <person name="Grigoriev I.V."/>
            <person name="Debuchy R."/>
            <person name="Gladieux P."/>
            <person name="Thoren M.H."/>
            <person name="Johannesson H."/>
        </authorList>
    </citation>
    <scope>NUCLEOTIDE SEQUENCE</scope>
    <source>
        <strain evidence="8">PSN324</strain>
    </source>
</reference>
<keyword evidence="9" id="KW-1185">Reference proteome</keyword>
<dbReference type="PROSITE" id="PS00086">
    <property type="entry name" value="CYTOCHROME_P450"/>
    <property type="match status" value="1"/>
</dbReference>
<evidence type="ECO:0000313" key="8">
    <source>
        <dbReference type="EMBL" id="KAK4465142.1"/>
    </source>
</evidence>
<dbReference type="AlphaFoldDB" id="A0AAV9I039"/>
<dbReference type="InterPro" id="IPR002401">
    <property type="entry name" value="Cyt_P450_E_grp-I"/>
</dbReference>
<comment type="similarity">
    <text evidence="2 7">Belongs to the cytochrome P450 family.</text>
</comment>
<keyword evidence="5 6" id="KW-0408">Iron</keyword>
<evidence type="ECO:0000256" key="6">
    <source>
        <dbReference type="PIRSR" id="PIRSR602401-1"/>
    </source>
</evidence>
<dbReference type="PANTHER" id="PTHR24305:SF166">
    <property type="entry name" value="CYTOCHROME P450 12A4, MITOCHONDRIAL-RELATED"/>
    <property type="match status" value="1"/>
</dbReference>
<dbReference type="InterPro" id="IPR050121">
    <property type="entry name" value="Cytochrome_P450_monoxygenase"/>
</dbReference>
<keyword evidence="7" id="KW-0560">Oxidoreductase</keyword>
<dbReference type="GO" id="GO:0005506">
    <property type="term" value="F:iron ion binding"/>
    <property type="evidence" value="ECO:0007669"/>
    <property type="project" value="InterPro"/>
</dbReference>
<dbReference type="SUPFAM" id="SSF48264">
    <property type="entry name" value="Cytochrome P450"/>
    <property type="match status" value="1"/>
</dbReference>
<protein>
    <submittedName>
        <fullName evidence="8">Cytochrome P450</fullName>
    </submittedName>
</protein>
<evidence type="ECO:0000256" key="2">
    <source>
        <dbReference type="ARBA" id="ARBA00010617"/>
    </source>
</evidence>
<feature type="binding site" description="axial binding residue" evidence="6">
    <location>
        <position position="486"/>
    </location>
    <ligand>
        <name>heme</name>
        <dbReference type="ChEBI" id="CHEBI:30413"/>
    </ligand>
    <ligandPart>
        <name>Fe</name>
        <dbReference type="ChEBI" id="CHEBI:18248"/>
    </ligandPart>
</feature>
<evidence type="ECO:0000256" key="5">
    <source>
        <dbReference type="ARBA" id="ARBA00023004"/>
    </source>
</evidence>
<dbReference type="GO" id="GO:0004497">
    <property type="term" value="F:monooxygenase activity"/>
    <property type="evidence" value="ECO:0007669"/>
    <property type="project" value="UniProtKB-KW"/>
</dbReference>
<evidence type="ECO:0000256" key="3">
    <source>
        <dbReference type="ARBA" id="ARBA00022617"/>
    </source>
</evidence>
<evidence type="ECO:0000256" key="4">
    <source>
        <dbReference type="ARBA" id="ARBA00022723"/>
    </source>
</evidence>
<dbReference type="EMBL" id="MU864942">
    <property type="protein sequence ID" value="KAK4465142.1"/>
    <property type="molecule type" value="Genomic_DNA"/>
</dbReference>
<gene>
    <name evidence="8" type="ORF">QBC42DRAFT_294561</name>
</gene>
<comment type="caution">
    <text evidence="8">The sequence shown here is derived from an EMBL/GenBank/DDBJ whole genome shotgun (WGS) entry which is preliminary data.</text>
</comment>